<dbReference type="EMBL" id="JYJG01000402">
    <property type="protein sequence ID" value="KJK40094.1"/>
    <property type="molecule type" value="Genomic_DNA"/>
</dbReference>
<comment type="caution">
    <text evidence="5">The sequence shown here is derived from an EMBL/GenBank/DDBJ whole genome shotgun (WGS) entry which is preliminary data.</text>
</comment>
<dbReference type="PANTHER" id="PTHR44688">
    <property type="entry name" value="DNA-BINDING TRANSCRIPTIONAL ACTIVATOR DEVR_DOSR"/>
    <property type="match status" value="1"/>
</dbReference>
<evidence type="ECO:0000256" key="1">
    <source>
        <dbReference type="ARBA" id="ARBA00023015"/>
    </source>
</evidence>
<evidence type="ECO:0000313" key="5">
    <source>
        <dbReference type="EMBL" id="KJK40094.1"/>
    </source>
</evidence>
<feature type="domain" description="HTH luxR-type" evidence="4">
    <location>
        <begin position="708"/>
        <end position="773"/>
    </location>
</feature>
<keyword evidence="1" id="KW-0805">Transcription regulation</keyword>
<evidence type="ECO:0000256" key="3">
    <source>
        <dbReference type="ARBA" id="ARBA00023163"/>
    </source>
</evidence>
<dbReference type="InterPro" id="IPR036388">
    <property type="entry name" value="WH-like_DNA-bd_sf"/>
</dbReference>
<dbReference type="PANTHER" id="PTHR44688:SF16">
    <property type="entry name" value="DNA-BINDING TRANSCRIPTIONAL ACTIVATOR DEVR_DOSR"/>
    <property type="match status" value="1"/>
</dbReference>
<evidence type="ECO:0000259" key="4">
    <source>
        <dbReference type="PROSITE" id="PS50043"/>
    </source>
</evidence>
<keyword evidence="2" id="KW-0238">DNA-binding</keyword>
<dbReference type="InterPro" id="IPR016032">
    <property type="entry name" value="Sig_transdc_resp-reg_C-effctor"/>
</dbReference>
<dbReference type="InterPro" id="IPR027417">
    <property type="entry name" value="P-loop_NTPase"/>
</dbReference>
<dbReference type="SUPFAM" id="SSF46894">
    <property type="entry name" value="C-terminal effector domain of the bipartite response regulators"/>
    <property type="match status" value="1"/>
</dbReference>
<dbReference type="AlphaFoldDB" id="A0A0F0GK42"/>
<dbReference type="RefSeq" id="WP_045317101.1">
    <property type="nucleotide sequence ID" value="NZ_JYJG01000402.1"/>
</dbReference>
<proteinExistence type="predicted"/>
<evidence type="ECO:0000256" key="2">
    <source>
        <dbReference type="ARBA" id="ARBA00023125"/>
    </source>
</evidence>
<dbReference type="GO" id="GO:0006355">
    <property type="term" value="P:regulation of DNA-templated transcription"/>
    <property type="evidence" value="ECO:0007669"/>
    <property type="project" value="InterPro"/>
</dbReference>
<dbReference type="Gene3D" id="1.10.10.10">
    <property type="entry name" value="Winged helix-like DNA-binding domain superfamily/Winged helix DNA-binding domain"/>
    <property type="match status" value="1"/>
</dbReference>
<name>A0A0F0GK42_LENAE</name>
<dbReference type="SUPFAM" id="SSF52540">
    <property type="entry name" value="P-loop containing nucleoside triphosphate hydrolases"/>
    <property type="match status" value="1"/>
</dbReference>
<dbReference type="GO" id="GO:0003677">
    <property type="term" value="F:DNA binding"/>
    <property type="evidence" value="ECO:0007669"/>
    <property type="project" value="UniProtKB-KW"/>
</dbReference>
<dbReference type="PATRIC" id="fig|68170.10.peg.809"/>
<dbReference type="PROSITE" id="PS50043">
    <property type="entry name" value="HTH_LUXR_2"/>
    <property type="match status" value="1"/>
</dbReference>
<keyword evidence="3" id="KW-0804">Transcription</keyword>
<dbReference type="CDD" id="cd06170">
    <property type="entry name" value="LuxR_C_like"/>
    <property type="match status" value="1"/>
</dbReference>
<dbReference type="InterPro" id="IPR000792">
    <property type="entry name" value="Tscrpt_reg_LuxR_C"/>
</dbReference>
<dbReference type="Proteomes" id="UP000033393">
    <property type="component" value="Unassembled WGS sequence"/>
</dbReference>
<dbReference type="SMART" id="SM00421">
    <property type="entry name" value="HTH_LUXR"/>
    <property type="match status" value="1"/>
</dbReference>
<organism evidence="5 6">
    <name type="scientific">Lentzea aerocolonigenes</name>
    <name type="common">Lechevalieria aerocolonigenes</name>
    <name type="synonym">Saccharothrix aerocolonigenes</name>
    <dbReference type="NCBI Taxonomy" id="68170"/>
    <lineage>
        <taxon>Bacteria</taxon>
        <taxon>Bacillati</taxon>
        <taxon>Actinomycetota</taxon>
        <taxon>Actinomycetes</taxon>
        <taxon>Pseudonocardiales</taxon>
        <taxon>Pseudonocardiaceae</taxon>
        <taxon>Lentzea</taxon>
    </lineage>
</organism>
<accession>A0A0F0GK42</accession>
<sequence>MQEQLRGRHGEIAALRAAFEASASRGRLAVVRGEPGSGRSELLRQAALMWRAEGVTVVSHRPRSRAVVLIDDADRLDDPVLTTTAMRMPGCLVVAVCRDHAELAEAADLVIDVPTLSPDIVTELITSRDPLDHSVVEALRTALGALYGNPGTVLATLGELNLTWVGDRLFLASDRISLPKHHSLMEHVQGLAHKVALLCVVRQGIEVTDLKLLKENLDACGRALDDLVERGVLTKDLKVLCPALANAIIDQSGEDEVRRMHVALAADTADPDLVALAGPDLPDAPRKARWLADRAVEIQATDPERAGRWLTAAVRMTAVQDRPCGRLYYRALAVLVATGQNELMRTVLEECVTADANTDAATMLLLLNGEESQIKGGPAVALARWWLGGPADWTPLPMTTHDDEVIISNAELNAIYHALRSDVQACRTALRFVRDEQARERFDDIIEAGTAGDVAMVLELVLGQRYRTPDHGPLKLYQRVVRDYAKADFTSALQTVRQLELTKRPMPAHHHGRILAAAMHSARGEHRQAFAWLAKVSHATRYAPTRAMVECGLLHRAGDSRTAVNLAWRTLQRVKQAGVRTGTSRLMLQALQIAMRNNDLDIARSLMTEITELHRWGDCRCTLQVLLLAKGLLYHDPAEAARGAELVRRRGHRPDLLWACHILAQFADDPRHVVRELHSIAKEGGSSFLLPARVSALMRKFGVAAPRTSANPTGLTGTELRIVELVRAGQTNRQIATELETSEKAVEHHLTRLFLRTGVRSRVELAAASLAGRLDDRGATG</sequence>
<reference evidence="5 6" key="1">
    <citation type="submission" date="2015-02" db="EMBL/GenBank/DDBJ databases">
        <authorList>
            <person name="Ju K.-S."/>
            <person name="Doroghazi J.R."/>
            <person name="Metcalf W."/>
        </authorList>
    </citation>
    <scope>NUCLEOTIDE SEQUENCE [LARGE SCALE GENOMIC DNA]</scope>
    <source>
        <strain evidence="5 6">NRRL B-16140</strain>
    </source>
</reference>
<evidence type="ECO:0000313" key="6">
    <source>
        <dbReference type="Proteomes" id="UP000033393"/>
    </source>
</evidence>
<keyword evidence="6" id="KW-1185">Reference proteome</keyword>
<gene>
    <name evidence="5" type="ORF">UK23_40460</name>
</gene>
<dbReference type="Pfam" id="PF00196">
    <property type="entry name" value="GerE"/>
    <property type="match status" value="1"/>
</dbReference>
<protein>
    <recommendedName>
        <fullName evidence="4">HTH luxR-type domain-containing protein</fullName>
    </recommendedName>
</protein>